<sequence>MLFYARAYSDVLEDDDENKFHGIAVAQVFAFILQALRAEPPPLSWHDIAVSLDTWAVEYDDVLRNTPEAVRKGKEARSSPYKPQRWRGFKRSPIQTWARCRRLDSDAKQRDNGDDEEGTLPSPTPTRSIPGGRKGSHEVERRLGR</sequence>
<proteinExistence type="predicted"/>
<feature type="region of interest" description="Disordered" evidence="1">
    <location>
        <begin position="100"/>
        <end position="145"/>
    </location>
</feature>
<evidence type="ECO:0000313" key="3">
    <source>
        <dbReference type="Proteomes" id="UP001227543"/>
    </source>
</evidence>
<accession>A0ABQ9QJR1</accession>
<gene>
    <name evidence="2" type="ORF">CTAM01_16040</name>
</gene>
<reference evidence="2 3" key="1">
    <citation type="submission" date="2016-10" db="EMBL/GenBank/DDBJ databases">
        <title>The genome sequence of Colletotrichum fioriniae PJ7.</title>
        <authorList>
            <person name="Baroncelli R."/>
        </authorList>
    </citation>
    <scope>NUCLEOTIDE SEQUENCE [LARGE SCALE GENOMIC DNA]</scope>
    <source>
        <strain evidence="2 3">Tom-12</strain>
    </source>
</reference>
<comment type="caution">
    <text evidence="2">The sequence shown here is derived from an EMBL/GenBank/DDBJ whole genome shotgun (WGS) entry which is preliminary data.</text>
</comment>
<keyword evidence="3" id="KW-1185">Reference proteome</keyword>
<organism evidence="2 3">
    <name type="scientific">Colletotrichum tamarilloi</name>
    <dbReference type="NCBI Taxonomy" id="1209934"/>
    <lineage>
        <taxon>Eukaryota</taxon>
        <taxon>Fungi</taxon>
        <taxon>Dikarya</taxon>
        <taxon>Ascomycota</taxon>
        <taxon>Pezizomycotina</taxon>
        <taxon>Sordariomycetes</taxon>
        <taxon>Hypocreomycetidae</taxon>
        <taxon>Glomerellales</taxon>
        <taxon>Glomerellaceae</taxon>
        <taxon>Colletotrichum</taxon>
        <taxon>Colletotrichum acutatum species complex</taxon>
    </lineage>
</organism>
<dbReference type="GeneID" id="85416271"/>
<protein>
    <submittedName>
        <fullName evidence="2">Uncharacterized protein</fullName>
    </submittedName>
</protein>
<dbReference type="RefSeq" id="XP_060373392.1">
    <property type="nucleotide sequence ID" value="XM_060532033.1"/>
</dbReference>
<feature type="compositionally biased region" description="Basic and acidic residues" evidence="1">
    <location>
        <begin position="101"/>
        <end position="112"/>
    </location>
</feature>
<dbReference type="Proteomes" id="UP001227543">
    <property type="component" value="Unassembled WGS sequence"/>
</dbReference>
<evidence type="ECO:0000313" key="2">
    <source>
        <dbReference type="EMBL" id="KAK1474011.1"/>
    </source>
</evidence>
<feature type="compositionally biased region" description="Basic and acidic residues" evidence="1">
    <location>
        <begin position="135"/>
        <end position="145"/>
    </location>
</feature>
<name>A0ABQ9QJR1_9PEZI</name>
<evidence type="ECO:0000256" key="1">
    <source>
        <dbReference type="SAM" id="MobiDB-lite"/>
    </source>
</evidence>
<dbReference type="EMBL" id="MLFU01000192">
    <property type="protein sequence ID" value="KAK1474011.1"/>
    <property type="molecule type" value="Genomic_DNA"/>
</dbReference>